<accession>A0ACC3C0F9</accession>
<reference evidence="1" key="1">
    <citation type="submission" date="2019-11" db="EMBL/GenBank/DDBJ databases">
        <title>Nori genome reveals adaptations in red seaweeds to the harsh intertidal environment.</title>
        <authorList>
            <person name="Wang D."/>
            <person name="Mao Y."/>
        </authorList>
    </citation>
    <scope>NUCLEOTIDE SEQUENCE</scope>
    <source>
        <tissue evidence="1">Gametophyte</tissue>
    </source>
</reference>
<organism evidence="1 2">
    <name type="scientific">Pyropia yezoensis</name>
    <name type="common">Susabi-nori</name>
    <name type="synonym">Porphyra yezoensis</name>
    <dbReference type="NCBI Taxonomy" id="2788"/>
    <lineage>
        <taxon>Eukaryota</taxon>
        <taxon>Rhodophyta</taxon>
        <taxon>Bangiophyceae</taxon>
        <taxon>Bangiales</taxon>
        <taxon>Bangiaceae</taxon>
        <taxon>Pyropia</taxon>
    </lineage>
</organism>
<name>A0ACC3C0F9_PYRYE</name>
<protein>
    <submittedName>
        <fullName evidence="1">Uncharacterized protein</fullName>
    </submittedName>
</protein>
<gene>
    <name evidence="1" type="ORF">I4F81_006181</name>
</gene>
<dbReference type="Proteomes" id="UP000798662">
    <property type="component" value="Chromosome 2"/>
</dbReference>
<dbReference type="EMBL" id="CM020619">
    <property type="protein sequence ID" value="KAK1863627.1"/>
    <property type="molecule type" value="Genomic_DNA"/>
</dbReference>
<comment type="caution">
    <text evidence="1">The sequence shown here is derived from an EMBL/GenBank/DDBJ whole genome shotgun (WGS) entry which is preliminary data.</text>
</comment>
<evidence type="ECO:0000313" key="1">
    <source>
        <dbReference type="EMBL" id="KAK1863627.1"/>
    </source>
</evidence>
<keyword evidence="2" id="KW-1185">Reference proteome</keyword>
<evidence type="ECO:0000313" key="2">
    <source>
        <dbReference type="Proteomes" id="UP000798662"/>
    </source>
</evidence>
<proteinExistence type="predicted"/>
<sequence>MEQTLGVPQSEAFWRLSLFTFLLVGVRLVFRHTDATMPKYMVSTFGPSAPFGLVYSINPFLITFLVPIVGLLTRHVDSYTMILVGACISGVSPFWMALGAFYWFMILFMFTLSVGEAIYSPRVYEVSVGFYMAATTCPFSLRASLAVSSRGGGGGAGQGGEGPKVPAHGHPRRTVARGGRRVPVYERARSF</sequence>